<dbReference type="SFLD" id="SFLDG01129">
    <property type="entry name" value="C1.5:_HAD__Beta-PGM__Phosphata"/>
    <property type="match status" value="1"/>
</dbReference>
<dbReference type="SFLD" id="SFLDS00003">
    <property type="entry name" value="Haloacid_Dehalogenase"/>
    <property type="match status" value="1"/>
</dbReference>
<dbReference type="EMBL" id="JBBDHD010000016">
    <property type="protein sequence ID" value="MFH7595210.1"/>
    <property type="molecule type" value="Genomic_DNA"/>
</dbReference>
<dbReference type="NCBIfam" id="TIGR01509">
    <property type="entry name" value="HAD-SF-IA-v3"/>
    <property type="match status" value="1"/>
</dbReference>
<feature type="compositionally biased region" description="Basic and acidic residues" evidence="1">
    <location>
        <begin position="187"/>
        <end position="199"/>
    </location>
</feature>
<evidence type="ECO:0000313" key="2">
    <source>
        <dbReference type="EMBL" id="MFH7595210.1"/>
    </source>
</evidence>
<dbReference type="InterPro" id="IPR051806">
    <property type="entry name" value="HAD-like_SPP"/>
</dbReference>
<dbReference type="Gene3D" id="1.10.150.240">
    <property type="entry name" value="Putative phosphatase, domain 2"/>
    <property type="match status" value="1"/>
</dbReference>
<evidence type="ECO:0000313" key="3">
    <source>
        <dbReference type="Proteomes" id="UP001610631"/>
    </source>
</evidence>
<dbReference type="InterPro" id="IPR006439">
    <property type="entry name" value="HAD-SF_hydro_IA"/>
</dbReference>
<dbReference type="RefSeq" id="WP_395509092.1">
    <property type="nucleotide sequence ID" value="NZ_JBBDHD010000016.1"/>
</dbReference>
<dbReference type="PANTHER" id="PTHR43481:SF4">
    <property type="entry name" value="GLYCEROL-1-PHOSPHATE PHOSPHOHYDROLASE 1-RELATED"/>
    <property type="match status" value="1"/>
</dbReference>
<dbReference type="PANTHER" id="PTHR43481">
    <property type="entry name" value="FRUCTOSE-1-PHOSPHATE PHOSPHATASE"/>
    <property type="match status" value="1"/>
</dbReference>
<dbReference type="InterPro" id="IPR023198">
    <property type="entry name" value="PGP-like_dom2"/>
</dbReference>
<dbReference type="Pfam" id="PF00702">
    <property type="entry name" value="Hydrolase"/>
    <property type="match status" value="1"/>
</dbReference>
<dbReference type="Gene3D" id="3.40.50.1000">
    <property type="entry name" value="HAD superfamily/HAD-like"/>
    <property type="match status" value="1"/>
</dbReference>
<dbReference type="Proteomes" id="UP001610631">
    <property type="component" value="Unassembled WGS sequence"/>
</dbReference>
<comment type="caution">
    <text evidence="2">The sequence shown here is derived from an EMBL/GenBank/DDBJ whole genome shotgun (WGS) entry which is preliminary data.</text>
</comment>
<feature type="compositionally biased region" description="Basic and acidic residues" evidence="1">
    <location>
        <begin position="206"/>
        <end position="220"/>
    </location>
</feature>
<dbReference type="InterPro" id="IPR036412">
    <property type="entry name" value="HAD-like_sf"/>
</dbReference>
<evidence type="ECO:0000256" key="1">
    <source>
        <dbReference type="SAM" id="MobiDB-lite"/>
    </source>
</evidence>
<feature type="region of interest" description="Disordered" evidence="1">
    <location>
        <begin position="187"/>
        <end position="220"/>
    </location>
</feature>
<gene>
    <name evidence="2" type="ORF">WDV06_08900</name>
</gene>
<accession>A0ABW7PA24</accession>
<reference evidence="2 3" key="1">
    <citation type="submission" date="2024-03" db="EMBL/GenBank/DDBJ databases">
        <title>Whole genome sequencing of Streptomyces racemochromogenes, to identify antimicrobial biosynthetic gene clusters.</title>
        <authorList>
            <person name="Suryawanshi P."/>
            <person name="Krishnaraj P.U."/>
            <person name="Arun Y.P."/>
            <person name="Suryawanshi M.P."/>
            <person name="Rakshit O."/>
        </authorList>
    </citation>
    <scope>NUCLEOTIDE SEQUENCE [LARGE SCALE GENOMIC DNA]</scope>
    <source>
        <strain evidence="2 3">AUDT626</strain>
    </source>
</reference>
<proteinExistence type="predicted"/>
<name>A0ABW7PA24_9ACTN</name>
<sequence>MPYAAQIFDFDGTLVDTGDLNARAVHAALTAHGFHAASLAWLREAPLADLTALRERLHTDLGVRLGCSDGDVVRSARSHWLANAHLAAPIPPMVALARAAARRGPVAVASANDGAIVRAGLAAAGLSDVVTVVVAREDVTRLKPAPDAFEAAARRLGVPAARCLVYENTDEGVTAARAAGMHVIDVRHPTRTLHPDRAPDPAPAPDRGRTLPLDERQERP</sequence>
<protein>
    <submittedName>
        <fullName evidence="2">HAD family phosphatase</fullName>
    </submittedName>
</protein>
<dbReference type="InterPro" id="IPR023214">
    <property type="entry name" value="HAD_sf"/>
</dbReference>
<dbReference type="SUPFAM" id="SSF56784">
    <property type="entry name" value="HAD-like"/>
    <property type="match status" value="1"/>
</dbReference>
<organism evidence="2 3">
    <name type="scientific">Streptomyces racemochromogenes</name>
    <dbReference type="NCBI Taxonomy" id="67353"/>
    <lineage>
        <taxon>Bacteria</taxon>
        <taxon>Bacillati</taxon>
        <taxon>Actinomycetota</taxon>
        <taxon>Actinomycetes</taxon>
        <taxon>Kitasatosporales</taxon>
        <taxon>Streptomycetaceae</taxon>
        <taxon>Streptomyces</taxon>
    </lineage>
</organism>
<keyword evidence="3" id="KW-1185">Reference proteome</keyword>